<sequence>MKVISTNCLDDKQRLAAEKLIREVQDFDETHRIPYLSNNLNFDQKMPAFFLAYEKNQLGGVDSLC</sequence>
<proteinExistence type="predicted"/>
<dbReference type="Proteomes" id="UP000248954">
    <property type="component" value="Chromosome 1"/>
</dbReference>
<gene>
    <name evidence="1" type="ORF">NCTC8738_00255</name>
</gene>
<dbReference type="EMBL" id="LS483348">
    <property type="protein sequence ID" value="SQF41514.1"/>
    <property type="molecule type" value="Genomic_DNA"/>
</dbReference>
<organism evidence="1 2">
    <name type="scientific">Streptococcus lutetiensis</name>
    <dbReference type="NCBI Taxonomy" id="150055"/>
    <lineage>
        <taxon>Bacteria</taxon>
        <taxon>Bacillati</taxon>
        <taxon>Bacillota</taxon>
        <taxon>Bacilli</taxon>
        <taxon>Lactobacillales</taxon>
        <taxon>Streptococcaceae</taxon>
        <taxon>Streptococcus</taxon>
    </lineage>
</organism>
<protein>
    <submittedName>
        <fullName evidence="1">GNAT family acetyltransferase</fullName>
    </submittedName>
</protein>
<evidence type="ECO:0000313" key="1">
    <source>
        <dbReference type="EMBL" id="SQF41514.1"/>
    </source>
</evidence>
<dbReference type="AlphaFoldDB" id="A0AB38G3X4"/>
<reference evidence="1 2" key="1">
    <citation type="submission" date="2018-06" db="EMBL/GenBank/DDBJ databases">
        <authorList>
            <consortium name="Pathogen Informatics"/>
            <person name="Doyle S."/>
        </authorList>
    </citation>
    <scope>NUCLEOTIDE SEQUENCE [LARGE SCALE GENOMIC DNA]</scope>
    <source>
        <strain evidence="1 2">NCTC8738</strain>
    </source>
</reference>
<name>A0AB38G3X4_9STRE</name>
<accession>A0AB38G3X4</accession>
<dbReference type="RefSeq" id="WP_348634458.1">
    <property type="nucleotide sequence ID" value="NZ_CACRUI010000017.1"/>
</dbReference>
<evidence type="ECO:0000313" key="2">
    <source>
        <dbReference type="Proteomes" id="UP000248954"/>
    </source>
</evidence>
<dbReference type="GeneID" id="96997233"/>